<dbReference type="Gene3D" id="3.30.565.10">
    <property type="entry name" value="Histidine kinase-like ATPase, C-terminal domain"/>
    <property type="match status" value="1"/>
</dbReference>
<dbReference type="Proteomes" id="UP001157114">
    <property type="component" value="Unassembled WGS sequence"/>
</dbReference>
<name>A0ABQ6GGB0_9BACL</name>
<comment type="caution">
    <text evidence="5">The sequence shown here is derived from an EMBL/GenBank/DDBJ whole genome shotgun (WGS) entry which is preliminary data.</text>
</comment>
<comment type="similarity">
    <text evidence="1">Belongs to the heat shock protein 90 family.</text>
</comment>
<accession>A0ABQ6GGB0</accession>
<dbReference type="InterPro" id="IPR020575">
    <property type="entry name" value="Hsp90_N"/>
</dbReference>
<dbReference type="NCBIfam" id="NF010683">
    <property type="entry name" value="PRK14083.1"/>
    <property type="match status" value="1"/>
</dbReference>
<dbReference type="Pfam" id="PF00183">
    <property type="entry name" value="HSP90"/>
    <property type="match status" value="1"/>
</dbReference>
<dbReference type="InterPro" id="IPR020568">
    <property type="entry name" value="Ribosomal_Su5_D2-typ_SF"/>
</dbReference>
<proteinExistence type="inferred from homology"/>
<protein>
    <submittedName>
        <fullName evidence="5">Molecular chaperone HtpG</fullName>
    </submittedName>
</protein>
<dbReference type="PRINTS" id="PR00775">
    <property type="entry name" value="HEATSHOCK90"/>
</dbReference>
<dbReference type="PANTHER" id="PTHR11528">
    <property type="entry name" value="HEAT SHOCK PROTEIN 90 FAMILY MEMBER"/>
    <property type="match status" value="1"/>
</dbReference>
<gene>
    <name evidence="5" type="ORF">MU1_42750</name>
</gene>
<dbReference type="Gene3D" id="3.30.230.80">
    <property type="match status" value="1"/>
</dbReference>
<dbReference type="SUPFAM" id="SSF54211">
    <property type="entry name" value="Ribosomal protein S5 domain 2-like"/>
    <property type="match status" value="1"/>
</dbReference>
<evidence type="ECO:0000256" key="2">
    <source>
        <dbReference type="ARBA" id="ARBA00022741"/>
    </source>
</evidence>
<dbReference type="InterPro" id="IPR036890">
    <property type="entry name" value="HATPase_C_sf"/>
</dbReference>
<dbReference type="PIRSF" id="PIRSF002583">
    <property type="entry name" value="Hsp90"/>
    <property type="match status" value="1"/>
</dbReference>
<dbReference type="InterPro" id="IPR001404">
    <property type="entry name" value="Hsp90_fam"/>
</dbReference>
<organism evidence="5 6">
    <name type="scientific">Paenibacillus glycanilyticus</name>
    <dbReference type="NCBI Taxonomy" id="126569"/>
    <lineage>
        <taxon>Bacteria</taxon>
        <taxon>Bacillati</taxon>
        <taxon>Bacillota</taxon>
        <taxon>Bacilli</taxon>
        <taxon>Bacillales</taxon>
        <taxon>Paenibacillaceae</taxon>
        <taxon>Paenibacillus</taxon>
    </lineage>
</organism>
<dbReference type="EMBL" id="BSSQ01000016">
    <property type="protein sequence ID" value="GLX69929.1"/>
    <property type="molecule type" value="Genomic_DNA"/>
</dbReference>
<evidence type="ECO:0000313" key="5">
    <source>
        <dbReference type="EMBL" id="GLX69929.1"/>
    </source>
</evidence>
<evidence type="ECO:0000256" key="1">
    <source>
        <dbReference type="ARBA" id="ARBA00008239"/>
    </source>
</evidence>
<keyword evidence="6" id="KW-1185">Reference proteome</keyword>
<evidence type="ECO:0000313" key="6">
    <source>
        <dbReference type="Proteomes" id="UP001157114"/>
    </source>
</evidence>
<reference evidence="5 6" key="1">
    <citation type="submission" date="2023-03" db="EMBL/GenBank/DDBJ databases">
        <title>Draft genome sequence of the bacteria which degrade cell wall of Tricholomamatutake.</title>
        <authorList>
            <person name="Konishi Y."/>
            <person name="Fukuta Y."/>
            <person name="Shirasaka N."/>
        </authorList>
    </citation>
    <scope>NUCLEOTIDE SEQUENCE [LARGE SCALE GENOMIC DNA]</scope>
    <source>
        <strain evidence="6">mu1</strain>
    </source>
</reference>
<evidence type="ECO:0000256" key="4">
    <source>
        <dbReference type="ARBA" id="ARBA00023186"/>
    </source>
</evidence>
<keyword evidence="4" id="KW-0143">Chaperone</keyword>
<dbReference type="Pfam" id="PF13589">
    <property type="entry name" value="HATPase_c_3"/>
    <property type="match status" value="1"/>
</dbReference>
<dbReference type="SUPFAM" id="SSF55874">
    <property type="entry name" value="ATPase domain of HSP90 chaperone/DNA topoisomerase II/histidine kinase"/>
    <property type="match status" value="1"/>
</dbReference>
<sequence>MNNMNLNFQVNLQGIIDLLSNHLYSDPGVFVRELLQNGVDAVTARKRLGHQTEGKVSVELFPSSHTISFMDNGIGLTQTEIEQFLARIGSTTKQADQDSADDFIGQFGVGLLSCFVMSDEIVLITRSALEGDSLEWRGKPDGTYVINKLQRTVPIGTTVFLKMKPEYEEYAEWYKMYELLERYGKYLETPIVLTEDKDSRLINDSTPPWRMDKPEAIAYIEDSEYDKPMDIIPLKSLIGEVEGIAYILPYAVSLQEEKRHKVYLKRVLLSDKMTNILPSWAFFVNGIINTNSLRPTASRESFQENDLFYLVRDELGACIKQYLMDLASANPDLFHRMVIIHYASLKTMAAEDEELYELFIRHLSFETSYGDMKMGDILREHKTIMVTSTFDEFRQVARVAKAQGMMVINGGYVHDLDLVRKLPTVDENVQVSVLDILSFSSRFESLKQSERDEVQPFLMLSDQLLANYQCQTLIKWFEPADIPVLFNINQEVNFFKMMEESEKEANPLFAEVVHVIKDELYEKPYARLCFNYNNPIVRKAIASGDAKLQRTCIELLYTQALLMGNHPLSGHELRLMNDSLLEFMNMGLDRNAEASR</sequence>
<evidence type="ECO:0000256" key="3">
    <source>
        <dbReference type="ARBA" id="ARBA00022840"/>
    </source>
</evidence>
<keyword evidence="3" id="KW-0067">ATP-binding</keyword>
<keyword evidence="2" id="KW-0547">Nucleotide-binding</keyword>